<proteinExistence type="predicted"/>
<keyword evidence="3 7" id="KW-0238">DNA-binding</keyword>
<dbReference type="SUPFAM" id="SSF52172">
    <property type="entry name" value="CheY-like"/>
    <property type="match status" value="1"/>
</dbReference>
<dbReference type="CDD" id="cd00383">
    <property type="entry name" value="trans_reg_C"/>
    <property type="match status" value="1"/>
</dbReference>
<gene>
    <name evidence="10" type="ORF">WMO29_00810</name>
</gene>
<dbReference type="SMART" id="SM00862">
    <property type="entry name" value="Trans_reg_C"/>
    <property type="match status" value="1"/>
</dbReference>
<name>A0ABV1FGB7_9FIRM</name>
<evidence type="ECO:0000259" key="8">
    <source>
        <dbReference type="PROSITE" id="PS50110"/>
    </source>
</evidence>
<keyword evidence="4" id="KW-0804">Transcription</keyword>
<evidence type="ECO:0000256" key="6">
    <source>
        <dbReference type="PROSITE-ProRule" id="PRU00169"/>
    </source>
</evidence>
<accession>A0ABV1FGB7</accession>
<dbReference type="Pfam" id="PF00072">
    <property type="entry name" value="Response_reg"/>
    <property type="match status" value="1"/>
</dbReference>
<dbReference type="SMART" id="SM00448">
    <property type="entry name" value="REC"/>
    <property type="match status" value="1"/>
</dbReference>
<keyword evidence="6" id="KW-0597">Phosphoprotein</keyword>
<feature type="domain" description="OmpR/PhoB-type" evidence="9">
    <location>
        <begin position="123"/>
        <end position="222"/>
    </location>
</feature>
<dbReference type="PROSITE" id="PS50110">
    <property type="entry name" value="RESPONSE_REGULATORY"/>
    <property type="match status" value="1"/>
</dbReference>
<evidence type="ECO:0000256" key="3">
    <source>
        <dbReference type="ARBA" id="ARBA00023125"/>
    </source>
</evidence>
<evidence type="ECO:0000259" key="9">
    <source>
        <dbReference type="PROSITE" id="PS51755"/>
    </source>
</evidence>
<dbReference type="Proteomes" id="UP001438008">
    <property type="component" value="Unassembled WGS sequence"/>
</dbReference>
<comment type="caution">
    <text evidence="10">The sequence shown here is derived from an EMBL/GenBank/DDBJ whole genome shotgun (WGS) entry which is preliminary data.</text>
</comment>
<feature type="DNA-binding region" description="OmpR/PhoB-type" evidence="7">
    <location>
        <begin position="123"/>
        <end position="222"/>
    </location>
</feature>
<comment type="function">
    <text evidence="5">May play the central regulatory role in sporulation. It may be an element of the effector pathway responsible for the activation of sporulation genes in response to nutritional stress. Spo0A may act in concert with spo0H (a sigma factor) to control the expression of some genes that are critical to the sporulation process.</text>
</comment>
<feature type="modified residue" description="4-aspartylphosphate" evidence="6">
    <location>
        <position position="52"/>
    </location>
</feature>
<keyword evidence="2" id="KW-0805">Transcription regulation</keyword>
<evidence type="ECO:0000256" key="5">
    <source>
        <dbReference type="ARBA" id="ARBA00024867"/>
    </source>
</evidence>
<protein>
    <recommendedName>
        <fullName evidence="1">Stage 0 sporulation protein A homolog</fullName>
    </recommendedName>
</protein>
<evidence type="ECO:0000313" key="11">
    <source>
        <dbReference type="Proteomes" id="UP001438008"/>
    </source>
</evidence>
<dbReference type="PROSITE" id="PS51755">
    <property type="entry name" value="OMPR_PHOB"/>
    <property type="match status" value="1"/>
</dbReference>
<feature type="domain" description="Response regulatory" evidence="8">
    <location>
        <begin position="3"/>
        <end position="116"/>
    </location>
</feature>
<dbReference type="Pfam" id="PF00486">
    <property type="entry name" value="Trans_reg_C"/>
    <property type="match status" value="1"/>
</dbReference>
<evidence type="ECO:0000256" key="7">
    <source>
        <dbReference type="PROSITE-ProRule" id="PRU01091"/>
    </source>
</evidence>
<organism evidence="10 11">
    <name type="scientific">Laedolimicola intestinihominis</name>
    <dbReference type="NCBI Taxonomy" id="3133166"/>
    <lineage>
        <taxon>Bacteria</taxon>
        <taxon>Bacillati</taxon>
        <taxon>Bacillota</taxon>
        <taxon>Clostridia</taxon>
        <taxon>Lachnospirales</taxon>
        <taxon>Lachnospiraceae</taxon>
        <taxon>Laedolimicola</taxon>
    </lineage>
</organism>
<dbReference type="PANTHER" id="PTHR48111:SF73">
    <property type="entry name" value="ALKALINE PHOSPHATASE SYNTHESIS TRANSCRIPTIONAL REGULATORY PROTEIN PHOP"/>
    <property type="match status" value="1"/>
</dbReference>
<dbReference type="InterPro" id="IPR001867">
    <property type="entry name" value="OmpR/PhoB-type_DNA-bd"/>
</dbReference>
<evidence type="ECO:0000256" key="4">
    <source>
        <dbReference type="ARBA" id="ARBA00023163"/>
    </source>
</evidence>
<dbReference type="EMBL" id="JBBMFE010000001">
    <property type="protein sequence ID" value="MEQ2471049.1"/>
    <property type="molecule type" value="Genomic_DNA"/>
</dbReference>
<dbReference type="Gene3D" id="6.10.250.690">
    <property type="match status" value="1"/>
</dbReference>
<dbReference type="RefSeq" id="WP_178038210.1">
    <property type="nucleotide sequence ID" value="NZ_JBBMFE010000001.1"/>
</dbReference>
<keyword evidence="11" id="KW-1185">Reference proteome</keyword>
<sequence length="222" mass="24663">MTNILLVEDDRAIIENLSAVLKAEGFQVRAEAGQREALAALQEEKFDLLLLDVSLQNGNGFAVCSAVKAESDTPVIFLTASGDEFSVVTGLDLGAEDYISKPFRPRELISRIRSVLRRCGKTQSIVEIGDLRVDTVRASVTKDGADCCLSALEYRLLLFFLNHKGMVLTRGQLLEEIWDAAGEFVNDNTLTVYIKRLREKIETDPQNPTIIRTVRGLGYKLE</sequence>
<dbReference type="Gene3D" id="3.40.50.2300">
    <property type="match status" value="1"/>
</dbReference>
<dbReference type="InterPro" id="IPR001789">
    <property type="entry name" value="Sig_transdc_resp-reg_receiver"/>
</dbReference>
<dbReference type="InterPro" id="IPR036388">
    <property type="entry name" value="WH-like_DNA-bd_sf"/>
</dbReference>
<reference evidence="10 11" key="1">
    <citation type="submission" date="2024-03" db="EMBL/GenBank/DDBJ databases">
        <title>Human intestinal bacterial collection.</title>
        <authorList>
            <person name="Pauvert C."/>
            <person name="Hitch T.C.A."/>
            <person name="Clavel T."/>
        </authorList>
    </citation>
    <scope>NUCLEOTIDE SEQUENCE [LARGE SCALE GENOMIC DNA]</scope>
    <source>
        <strain evidence="10 11">CLA-AA-H132</strain>
    </source>
</reference>
<evidence type="ECO:0000256" key="1">
    <source>
        <dbReference type="ARBA" id="ARBA00018672"/>
    </source>
</evidence>
<evidence type="ECO:0000313" key="10">
    <source>
        <dbReference type="EMBL" id="MEQ2471049.1"/>
    </source>
</evidence>
<dbReference type="InterPro" id="IPR039420">
    <property type="entry name" value="WalR-like"/>
</dbReference>
<dbReference type="Gene3D" id="1.10.10.10">
    <property type="entry name" value="Winged helix-like DNA-binding domain superfamily/Winged helix DNA-binding domain"/>
    <property type="match status" value="1"/>
</dbReference>
<evidence type="ECO:0000256" key="2">
    <source>
        <dbReference type="ARBA" id="ARBA00023015"/>
    </source>
</evidence>
<dbReference type="PANTHER" id="PTHR48111">
    <property type="entry name" value="REGULATOR OF RPOS"/>
    <property type="match status" value="1"/>
</dbReference>
<dbReference type="InterPro" id="IPR011006">
    <property type="entry name" value="CheY-like_superfamily"/>
</dbReference>